<keyword evidence="8 10" id="KW-0482">Metalloprotease</keyword>
<keyword evidence="14" id="KW-1185">Reference proteome</keyword>
<keyword evidence="1" id="KW-1003">Cell membrane</keyword>
<dbReference type="PANTHER" id="PTHR43221">
    <property type="entry name" value="PROTEASE HTPX"/>
    <property type="match status" value="1"/>
</dbReference>
<name>A0A2T1F473_9CYAN</name>
<keyword evidence="3 11" id="KW-0812">Transmembrane</keyword>
<evidence type="ECO:0000256" key="7">
    <source>
        <dbReference type="ARBA" id="ARBA00022989"/>
    </source>
</evidence>
<keyword evidence="6 10" id="KW-0862">Zinc</keyword>
<comment type="caution">
    <text evidence="13">The sequence shown here is derived from an EMBL/GenBank/DDBJ whole genome shotgun (WGS) entry which is preliminary data.</text>
</comment>
<evidence type="ECO:0000256" key="2">
    <source>
        <dbReference type="ARBA" id="ARBA00022670"/>
    </source>
</evidence>
<dbReference type="PANTHER" id="PTHR43221:SF2">
    <property type="entry name" value="PROTEASE HTPX HOMOLOG"/>
    <property type="match status" value="1"/>
</dbReference>
<evidence type="ECO:0000313" key="14">
    <source>
        <dbReference type="Proteomes" id="UP000238937"/>
    </source>
</evidence>
<evidence type="ECO:0000256" key="9">
    <source>
        <dbReference type="ARBA" id="ARBA00023136"/>
    </source>
</evidence>
<keyword evidence="7 11" id="KW-1133">Transmembrane helix</keyword>
<dbReference type="OrthoDB" id="15218at2"/>
<comment type="similarity">
    <text evidence="10">Belongs to the peptidase M48 family.</text>
</comment>
<evidence type="ECO:0000256" key="11">
    <source>
        <dbReference type="SAM" id="Phobius"/>
    </source>
</evidence>
<accession>A0A2T1F473</accession>
<dbReference type="GO" id="GO:0006508">
    <property type="term" value="P:proteolysis"/>
    <property type="evidence" value="ECO:0007669"/>
    <property type="project" value="UniProtKB-KW"/>
</dbReference>
<feature type="transmembrane region" description="Helical" evidence="11">
    <location>
        <begin position="172"/>
        <end position="193"/>
    </location>
</feature>
<evidence type="ECO:0000259" key="12">
    <source>
        <dbReference type="Pfam" id="PF01435"/>
    </source>
</evidence>
<dbReference type="Pfam" id="PF01435">
    <property type="entry name" value="Peptidase_M48"/>
    <property type="match status" value="1"/>
</dbReference>
<organism evidence="13 14">
    <name type="scientific">Chamaesiphon polymorphus CCALA 037</name>
    <dbReference type="NCBI Taxonomy" id="2107692"/>
    <lineage>
        <taxon>Bacteria</taxon>
        <taxon>Bacillati</taxon>
        <taxon>Cyanobacteriota</taxon>
        <taxon>Cyanophyceae</taxon>
        <taxon>Gomontiellales</taxon>
        <taxon>Chamaesiphonaceae</taxon>
        <taxon>Chamaesiphon</taxon>
    </lineage>
</organism>
<evidence type="ECO:0000256" key="5">
    <source>
        <dbReference type="ARBA" id="ARBA00022801"/>
    </source>
</evidence>
<evidence type="ECO:0000256" key="4">
    <source>
        <dbReference type="ARBA" id="ARBA00022723"/>
    </source>
</evidence>
<evidence type="ECO:0000256" key="3">
    <source>
        <dbReference type="ARBA" id="ARBA00022692"/>
    </source>
</evidence>
<dbReference type="AlphaFoldDB" id="A0A2T1F473"/>
<dbReference type="Proteomes" id="UP000238937">
    <property type="component" value="Unassembled WGS sequence"/>
</dbReference>
<evidence type="ECO:0000256" key="6">
    <source>
        <dbReference type="ARBA" id="ARBA00022833"/>
    </source>
</evidence>
<evidence type="ECO:0000256" key="8">
    <source>
        <dbReference type="ARBA" id="ARBA00023049"/>
    </source>
</evidence>
<dbReference type="GO" id="GO:0046872">
    <property type="term" value="F:metal ion binding"/>
    <property type="evidence" value="ECO:0007669"/>
    <property type="project" value="UniProtKB-KW"/>
</dbReference>
<dbReference type="Gene3D" id="3.30.2010.10">
    <property type="entry name" value="Metalloproteases ('zincins'), catalytic domain"/>
    <property type="match status" value="1"/>
</dbReference>
<feature type="non-terminal residue" evidence="13">
    <location>
        <position position="210"/>
    </location>
</feature>
<gene>
    <name evidence="13" type="ORF">C7B77_28980</name>
</gene>
<evidence type="ECO:0000313" key="13">
    <source>
        <dbReference type="EMBL" id="PSB39738.1"/>
    </source>
</evidence>
<dbReference type="GO" id="GO:0004222">
    <property type="term" value="F:metalloendopeptidase activity"/>
    <property type="evidence" value="ECO:0007669"/>
    <property type="project" value="InterPro"/>
</dbReference>
<feature type="domain" description="Peptidase M48" evidence="12">
    <location>
        <begin position="63"/>
        <end position="209"/>
    </location>
</feature>
<evidence type="ECO:0000256" key="10">
    <source>
        <dbReference type="RuleBase" id="RU003983"/>
    </source>
</evidence>
<feature type="transmembrane region" description="Helical" evidence="11">
    <location>
        <begin position="15"/>
        <end position="33"/>
    </location>
</feature>
<evidence type="ECO:0000256" key="1">
    <source>
        <dbReference type="ARBA" id="ARBA00022475"/>
    </source>
</evidence>
<keyword evidence="9 11" id="KW-0472">Membrane</keyword>
<dbReference type="InterPro" id="IPR001915">
    <property type="entry name" value="Peptidase_M48"/>
</dbReference>
<sequence length="210" mass="22970">MPNCRQSAIWWDGRVLCWTLLGTAMLMGIPAWWKIEQLRAGGAVIAAELGGRRIFVEQATPAERQLLNIVEEMAIAATIAVPPVYLLDNEAGINAFAAGFTVNDAVIGVTQGSLEQLTRDELQGVIAHEFSHILNGDMAMNIRLMGVLHGILCLHLTGRLLSYTTWSRDNPLWIFGLMLRAIGFSGFISGRLIQSAISRQRELLADASAV</sequence>
<keyword evidence="2 10" id="KW-0645">Protease</keyword>
<dbReference type="EMBL" id="PVWO01000754">
    <property type="protein sequence ID" value="PSB39738.1"/>
    <property type="molecule type" value="Genomic_DNA"/>
</dbReference>
<keyword evidence="5 10" id="KW-0378">Hydrolase</keyword>
<reference evidence="13 14" key="1">
    <citation type="submission" date="2018-03" db="EMBL/GenBank/DDBJ databases">
        <title>The ancient ancestry and fast evolution of plastids.</title>
        <authorList>
            <person name="Moore K.R."/>
            <person name="Magnabosco C."/>
            <person name="Momper L."/>
            <person name="Gold D.A."/>
            <person name="Bosak T."/>
            <person name="Fournier G.P."/>
        </authorList>
    </citation>
    <scope>NUCLEOTIDE SEQUENCE [LARGE SCALE GENOMIC DNA]</scope>
    <source>
        <strain evidence="13 14">CCALA 037</strain>
    </source>
</reference>
<keyword evidence="4" id="KW-0479">Metal-binding</keyword>
<dbReference type="InterPro" id="IPR050083">
    <property type="entry name" value="HtpX_protease"/>
</dbReference>
<feature type="transmembrane region" description="Helical" evidence="11">
    <location>
        <begin position="144"/>
        <end position="166"/>
    </location>
</feature>
<protein>
    <submittedName>
        <fullName evidence="13">Transcriptional regulator</fullName>
    </submittedName>
</protein>
<comment type="cofactor">
    <cofactor evidence="10">
        <name>Zn(2+)</name>
        <dbReference type="ChEBI" id="CHEBI:29105"/>
    </cofactor>
    <text evidence="10">Binds 1 zinc ion per subunit.</text>
</comment>
<proteinExistence type="inferred from homology"/>